<dbReference type="SUPFAM" id="SSF50044">
    <property type="entry name" value="SH3-domain"/>
    <property type="match status" value="1"/>
</dbReference>
<feature type="region of interest" description="Disordered" evidence="1">
    <location>
        <begin position="103"/>
        <end position="146"/>
    </location>
</feature>
<dbReference type="OrthoDB" id="10255128at2759"/>
<dbReference type="eggNOG" id="KOG3601">
    <property type="taxonomic scope" value="Eukaryota"/>
</dbReference>
<dbReference type="GeneID" id="19299101"/>
<dbReference type="HOGENOM" id="CLU_067162_0_0_1"/>
<keyword evidence="3" id="KW-1185">Reference proteome</keyword>
<reference evidence="2 3" key="1">
    <citation type="journal article" date="2012" name="Science">
        <title>The Paleozoic origin of enzymatic lignin decomposition reconstructed from 31 fungal genomes.</title>
        <authorList>
            <person name="Floudas D."/>
            <person name="Binder M."/>
            <person name="Riley R."/>
            <person name="Barry K."/>
            <person name="Blanchette R.A."/>
            <person name="Henrissat B."/>
            <person name="Martinez A.T."/>
            <person name="Otillar R."/>
            <person name="Spatafora J.W."/>
            <person name="Yadav J.S."/>
            <person name="Aerts A."/>
            <person name="Benoit I."/>
            <person name="Boyd A."/>
            <person name="Carlson A."/>
            <person name="Copeland A."/>
            <person name="Coutinho P.M."/>
            <person name="de Vries R.P."/>
            <person name="Ferreira P."/>
            <person name="Findley K."/>
            <person name="Foster B."/>
            <person name="Gaskell J."/>
            <person name="Glotzer D."/>
            <person name="Gorecki P."/>
            <person name="Heitman J."/>
            <person name="Hesse C."/>
            <person name="Hori C."/>
            <person name="Igarashi K."/>
            <person name="Jurgens J.A."/>
            <person name="Kallen N."/>
            <person name="Kersten P."/>
            <person name="Kohler A."/>
            <person name="Kuees U."/>
            <person name="Kumar T.K.A."/>
            <person name="Kuo A."/>
            <person name="LaButti K."/>
            <person name="Larrondo L.F."/>
            <person name="Lindquist E."/>
            <person name="Ling A."/>
            <person name="Lombard V."/>
            <person name="Lucas S."/>
            <person name="Lundell T."/>
            <person name="Martin R."/>
            <person name="McLaughlin D.J."/>
            <person name="Morgenstern I."/>
            <person name="Morin E."/>
            <person name="Murat C."/>
            <person name="Nagy L.G."/>
            <person name="Nolan M."/>
            <person name="Ohm R.A."/>
            <person name="Patyshakuliyeva A."/>
            <person name="Rokas A."/>
            <person name="Ruiz-Duenas F.J."/>
            <person name="Sabat G."/>
            <person name="Salamov A."/>
            <person name="Samejima M."/>
            <person name="Schmutz J."/>
            <person name="Slot J.C."/>
            <person name="St John F."/>
            <person name="Stenlid J."/>
            <person name="Sun H."/>
            <person name="Sun S."/>
            <person name="Syed K."/>
            <person name="Tsang A."/>
            <person name="Wiebenga A."/>
            <person name="Young D."/>
            <person name="Pisabarro A."/>
            <person name="Eastwood D.C."/>
            <person name="Martin F."/>
            <person name="Cullen D."/>
            <person name="Grigoriev I.V."/>
            <person name="Hibbett D.S."/>
        </authorList>
    </citation>
    <scope>NUCLEOTIDE SEQUENCE [LARGE SCALE GENOMIC DNA]</scope>
    <source>
        <strain evidence="2 3">ATCC 11539</strain>
    </source>
</reference>
<evidence type="ECO:0000256" key="1">
    <source>
        <dbReference type="SAM" id="MobiDB-lite"/>
    </source>
</evidence>
<organism evidence="2 3">
    <name type="scientific">Gloeophyllum trabeum (strain ATCC 11539 / FP-39264 / Madison 617)</name>
    <name type="common">Brown rot fungus</name>
    <dbReference type="NCBI Taxonomy" id="670483"/>
    <lineage>
        <taxon>Eukaryota</taxon>
        <taxon>Fungi</taxon>
        <taxon>Dikarya</taxon>
        <taxon>Basidiomycota</taxon>
        <taxon>Agaricomycotina</taxon>
        <taxon>Agaricomycetes</taxon>
        <taxon>Gloeophyllales</taxon>
        <taxon>Gloeophyllaceae</taxon>
        <taxon>Gloeophyllum</taxon>
    </lineage>
</organism>
<evidence type="ECO:0000313" key="3">
    <source>
        <dbReference type="Proteomes" id="UP000030669"/>
    </source>
</evidence>
<feature type="region of interest" description="Disordered" evidence="1">
    <location>
        <begin position="166"/>
        <end position="223"/>
    </location>
</feature>
<dbReference type="OMA" id="AEVLYDY"/>
<dbReference type="KEGG" id="gtr:GLOTRDRAFT_109808"/>
<sequence length="312" mass="33361">MVFSNLSSDEKEAFFSLLDEYFSSRPDVLGGTAGADASGSKDAAGAAASAVHRALASNPQATSQLVSAGLRHGVPKSSPYAAAASDPAITNSVGRVAAAAAAFRSSPSSDASLGKPPAPPRRTSTQSSSEHEPHERVPSTATLTTVRKFGSDVDTSSAKNLFTSLRGSSANKGKSPPALAPPNPPAFAPRRNNFAPPPRRAGSEEPPHAPQPEPEPEEEEAQGEWAEALYDYSSEDPGDLQLQASQRILVVEHTSDDCPRFVREGLVKMNIRGSDVRCRRMSDWTRLTRLRNYYVEHRVYFLGQSVEYKGAP</sequence>
<dbReference type="Gene3D" id="2.30.30.40">
    <property type="entry name" value="SH3 Domains"/>
    <property type="match status" value="1"/>
</dbReference>
<dbReference type="STRING" id="670483.S7QJ45"/>
<gene>
    <name evidence="2" type="ORF">GLOTRDRAFT_109808</name>
</gene>
<feature type="compositionally biased region" description="Pro residues" evidence="1">
    <location>
        <begin position="178"/>
        <end position="187"/>
    </location>
</feature>
<accession>S7QJ45</accession>
<name>S7QJ45_GLOTA</name>
<feature type="compositionally biased region" description="Low complexity" evidence="1">
    <location>
        <begin position="103"/>
        <end position="112"/>
    </location>
</feature>
<protein>
    <recommendedName>
        <fullName evidence="4">SH3 domain-containing protein</fullName>
    </recommendedName>
</protein>
<evidence type="ECO:0008006" key="4">
    <source>
        <dbReference type="Google" id="ProtNLM"/>
    </source>
</evidence>
<dbReference type="RefSeq" id="XP_007862599.1">
    <property type="nucleotide sequence ID" value="XM_007864408.1"/>
</dbReference>
<dbReference type="InterPro" id="IPR036028">
    <property type="entry name" value="SH3-like_dom_sf"/>
</dbReference>
<dbReference type="EMBL" id="KB469297">
    <property type="protein sequence ID" value="EPQ59681.1"/>
    <property type="molecule type" value="Genomic_DNA"/>
</dbReference>
<dbReference type="AlphaFoldDB" id="S7QJ45"/>
<proteinExistence type="predicted"/>
<evidence type="ECO:0000313" key="2">
    <source>
        <dbReference type="EMBL" id="EPQ59681.1"/>
    </source>
</evidence>
<dbReference type="Proteomes" id="UP000030669">
    <property type="component" value="Unassembled WGS sequence"/>
</dbReference>